<name>A0ABP7SDX5_9PSEU</name>
<dbReference type="Proteomes" id="UP001501747">
    <property type="component" value="Unassembled WGS sequence"/>
</dbReference>
<organism evidence="1 2">
    <name type="scientific">Allokutzneria multivorans</name>
    <dbReference type="NCBI Taxonomy" id="1142134"/>
    <lineage>
        <taxon>Bacteria</taxon>
        <taxon>Bacillati</taxon>
        <taxon>Actinomycetota</taxon>
        <taxon>Actinomycetes</taxon>
        <taxon>Pseudonocardiales</taxon>
        <taxon>Pseudonocardiaceae</taxon>
        <taxon>Allokutzneria</taxon>
    </lineage>
</organism>
<dbReference type="InterPro" id="IPR011990">
    <property type="entry name" value="TPR-like_helical_dom_sf"/>
</dbReference>
<sequence>MMPELTPRPGSVESHLAVLPTGVRGTLLGVSLIEDVTLTPALLSVLDSLPHAAGGAPQVLTELTERGLLDGPILGRWRITSPVSVLALRTGVSRAGVLEAVTAHYEGQLGHAADLLLLGRRVRARRAPRPSSVFSSPVAALSWIQEELPNLTTLVNAVVTDASAAIRLATQKKVLTASNQRGVERGRQALHRVISLVALLDEFWARREDRPARSRLVSVAHLAAAALGDPALQAGTHLRLALSHASTGNLQLAVDSACSAQALYEQLRNTPGRLECAALLAEIRLAQGELTTALSLASGVVEGYAGAAVWERARAQVLLGRCQHARGDHRAALASFTAAAGLGVFGELERAELALYRCRTQLAHHPNSSITKRLEEAETVLRRNGSDHGLAEVQLLRAADRSVIPSRRTT</sequence>
<protein>
    <recommendedName>
        <fullName evidence="3">Transcriptional regulator</fullName>
    </recommendedName>
</protein>
<reference evidence="2" key="1">
    <citation type="journal article" date="2019" name="Int. J. Syst. Evol. Microbiol.">
        <title>The Global Catalogue of Microorganisms (GCM) 10K type strain sequencing project: providing services to taxonomists for standard genome sequencing and annotation.</title>
        <authorList>
            <consortium name="The Broad Institute Genomics Platform"/>
            <consortium name="The Broad Institute Genome Sequencing Center for Infectious Disease"/>
            <person name="Wu L."/>
            <person name="Ma J."/>
        </authorList>
    </citation>
    <scope>NUCLEOTIDE SEQUENCE [LARGE SCALE GENOMIC DNA]</scope>
    <source>
        <strain evidence="2">JCM 17342</strain>
    </source>
</reference>
<accession>A0ABP7SDX5</accession>
<dbReference type="EMBL" id="BAABAL010000012">
    <property type="protein sequence ID" value="GAA4010277.1"/>
    <property type="molecule type" value="Genomic_DNA"/>
</dbReference>
<evidence type="ECO:0000313" key="2">
    <source>
        <dbReference type="Proteomes" id="UP001501747"/>
    </source>
</evidence>
<proteinExistence type="predicted"/>
<evidence type="ECO:0000313" key="1">
    <source>
        <dbReference type="EMBL" id="GAA4010277.1"/>
    </source>
</evidence>
<comment type="caution">
    <text evidence="1">The sequence shown here is derived from an EMBL/GenBank/DDBJ whole genome shotgun (WGS) entry which is preliminary data.</text>
</comment>
<dbReference type="Gene3D" id="1.25.40.10">
    <property type="entry name" value="Tetratricopeptide repeat domain"/>
    <property type="match status" value="1"/>
</dbReference>
<evidence type="ECO:0008006" key="3">
    <source>
        <dbReference type="Google" id="ProtNLM"/>
    </source>
</evidence>
<dbReference type="SUPFAM" id="SSF48452">
    <property type="entry name" value="TPR-like"/>
    <property type="match status" value="1"/>
</dbReference>
<keyword evidence="2" id="KW-1185">Reference proteome</keyword>
<gene>
    <name evidence="1" type="ORF">GCM10022247_35550</name>
</gene>